<proteinExistence type="predicted"/>
<dbReference type="EMBL" id="LR796943">
    <property type="protein sequence ID" value="CAB4176809.1"/>
    <property type="molecule type" value="Genomic_DNA"/>
</dbReference>
<reference evidence="3" key="1">
    <citation type="submission" date="2020-05" db="EMBL/GenBank/DDBJ databases">
        <authorList>
            <person name="Chiriac C."/>
            <person name="Salcher M."/>
            <person name="Ghai R."/>
            <person name="Kavagutti S V."/>
        </authorList>
    </citation>
    <scope>NUCLEOTIDE SEQUENCE</scope>
</reference>
<dbReference type="EMBL" id="LR797367">
    <property type="protein sequence ID" value="CAB4211041.1"/>
    <property type="molecule type" value="Genomic_DNA"/>
</dbReference>
<evidence type="ECO:0000313" key="2">
    <source>
        <dbReference type="EMBL" id="CAB4211041.1"/>
    </source>
</evidence>
<gene>
    <name evidence="2" type="ORF">UFOVP1425_66</name>
    <name evidence="3" type="ORF">UFOVP1672_44</name>
    <name evidence="1" type="ORF">UFOVP988_66</name>
</gene>
<name>A0A6J5T8I9_9CAUD</name>
<dbReference type="EMBL" id="LR797536">
    <property type="protein sequence ID" value="CAB4223421.1"/>
    <property type="molecule type" value="Genomic_DNA"/>
</dbReference>
<sequence>MTHEKAIKAAREAYNKSRYTHLDEIEEVVSAYMTARGKDGGLVGRLERAATHTWQTDHGTRVCTVTPDLLRSAAARITALEAHLAKAREDALEEVASLGWLSFNQSERIRALKRTDTGGG</sequence>
<evidence type="ECO:0000313" key="1">
    <source>
        <dbReference type="EMBL" id="CAB4176809.1"/>
    </source>
</evidence>
<evidence type="ECO:0000313" key="3">
    <source>
        <dbReference type="EMBL" id="CAB4223421.1"/>
    </source>
</evidence>
<organism evidence="3">
    <name type="scientific">uncultured Caudovirales phage</name>
    <dbReference type="NCBI Taxonomy" id="2100421"/>
    <lineage>
        <taxon>Viruses</taxon>
        <taxon>Duplodnaviria</taxon>
        <taxon>Heunggongvirae</taxon>
        <taxon>Uroviricota</taxon>
        <taxon>Caudoviricetes</taxon>
        <taxon>Peduoviridae</taxon>
        <taxon>Maltschvirus</taxon>
        <taxon>Maltschvirus maltsch</taxon>
    </lineage>
</organism>
<protein>
    <submittedName>
        <fullName evidence="3">Uncharacterized protein</fullName>
    </submittedName>
</protein>
<accession>A0A6J5T8I9</accession>